<feature type="transmembrane region" description="Helical" evidence="1">
    <location>
        <begin position="182"/>
        <end position="202"/>
    </location>
</feature>
<keyword evidence="1" id="KW-0472">Membrane</keyword>
<dbReference type="EMBL" id="FNWL01000001">
    <property type="protein sequence ID" value="SEH11028.1"/>
    <property type="molecule type" value="Genomic_DNA"/>
</dbReference>
<feature type="transmembrane region" description="Helical" evidence="1">
    <location>
        <begin position="157"/>
        <end position="176"/>
    </location>
</feature>
<reference evidence="3" key="1">
    <citation type="submission" date="2016-10" db="EMBL/GenBank/DDBJ databases">
        <authorList>
            <person name="Varghese N."/>
            <person name="Submissions S."/>
        </authorList>
    </citation>
    <scope>NUCLEOTIDE SEQUENCE [LARGE SCALE GENOMIC DNA]</scope>
    <source>
        <strain evidence="3">CGMCC 1.8981</strain>
    </source>
</reference>
<dbReference type="InterPro" id="IPR005325">
    <property type="entry name" value="DUF308_memb"/>
</dbReference>
<protein>
    <submittedName>
        <fullName evidence="2">Uncharacterized membrane protein HdeD, DUF308 family</fullName>
    </submittedName>
</protein>
<keyword evidence="1" id="KW-0812">Transmembrane</keyword>
<keyword evidence="3" id="KW-1185">Reference proteome</keyword>
<organism evidence="2 3">
    <name type="scientific">Natronorubrum sediminis</name>
    <dbReference type="NCBI Taxonomy" id="640943"/>
    <lineage>
        <taxon>Archaea</taxon>
        <taxon>Methanobacteriati</taxon>
        <taxon>Methanobacteriota</taxon>
        <taxon>Stenosarchaea group</taxon>
        <taxon>Halobacteria</taxon>
        <taxon>Halobacteriales</taxon>
        <taxon>Natrialbaceae</taxon>
        <taxon>Natronorubrum</taxon>
    </lineage>
</organism>
<evidence type="ECO:0000256" key="1">
    <source>
        <dbReference type="SAM" id="Phobius"/>
    </source>
</evidence>
<feature type="transmembrane region" description="Helical" evidence="1">
    <location>
        <begin position="104"/>
        <end position="137"/>
    </location>
</feature>
<dbReference type="InterPro" id="IPR052712">
    <property type="entry name" value="Acid_resist_chaperone_HdeD"/>
</dbReference>
<accession>A0A1H6FLP0</accession>
<sequence>MGLIYERIVSEVYSCSCRSYETRAMESTPNESAVDPFPLDVDWQLVGITGGVIALLGVLAIAFPFVTGLSMTYLLGALLVASGIVHAITAHANRGWSGTLWQVVLAGVAVVAGLLLLVNPIVGLATLTLLVIAFLVVDGLTELAASVRMRGHDGMAYIAASGIISLVLAGLLWAGFPADATWAIGVLLGVSLLMTGFSMVLISMSGRRAARDVERGVADSPRT</sequence>
<dbReference type="Proteomes" id="UP000199112">
    <property type="component" value="Unassembled WGS sequence"/>
</dbReference>
<proteinExistence type="predicted"/>
<evidence type="ECO:0000313" key="3">
    <source>
        <dbReference type="Proteomes" id="UP000199112"/>
    </source>
</evidence>
<feature type="transmembrane region" description="Helical" evidence="1">
    <location>
        <begin position="45"/>
        <end position="66"/>
    </location>
</feature>
<dbReference type="AlphaFoldDB" id="A0A1H6FLP0"/>
<name>A0A1H6FLP0_9EURY</name>
<dbReference type="Pfam" id="PF03729">
    <property type="entry name" value="DUF308"/>
    <property type="match status" value="1"/>
</dbReference>
<evidence type="ECO:0000313" key="2">
    <source>
        <dbReference type="EMBL" id="SEH11028.1"/>
    </source>
</evidence>
<dbReference type="PANTHER" id="PTHR34989">
    <property type="entry name" value="PROTEIN HDED"/>
    <property type="match status" value="1"/>
</dbReference>
<gene>
    <name evidence="2" type="ORF">SAMN04487967_0160</name>
</gene>
<dbReference type="PANTHER" id="PTHR34989:SF1">
    <property type="entry name" value="PROTEIN HDED"/>
    <property type="match status" value="1"/>
</dbReference>
<dbReference type="GO" id="GO:0005886">
    <property type="term" value="C:plasma membrane"/>
    <property type="evidence" value="ECO:0007669"/>
    <property type="project" value="TreeGrafter"/>
</dbReference>
<feature type="transmembrane region" description="Helical" evidence="1">
    <location>
        <begin position="73"/>
        <end position="92"/>
    </location>
</feature>
<keyword evidence="1" id="KW-1133">Transmembrane helix</keyword>